<accession>A0A2I7QMA1</accession>
<feature type="coiled-coil region" evidence="1">
    <location>
        <begin position="7"/>
        <end position="34"/>
    </location>
</feature>
<sequence length="68" mass="7702">MNDSDLEKAEQIQLEKLKISIEAARKDLSKSQRSTGYCLNCAEQLPEGGRFCDKDCAEDYEKYPPVNS</sequence>
<reference evidence="2 3" key="1">
    <citation type="submission" date="2017-11" db="EMBL/GenBank/DDBJ databases">
        <title>A major lineage of nontailed dsDNA viruses as unrecognized killers of marine bacteria.</title>
        <authorList>
            <person name="Kauffman K.M."/>
            <person name="Hussain F.A."/>
            <person name="Yang J."/>
            <person name="Arevalo P."/>
            <person name="Brown J.M."/>
            <person name="Chang W.K."/>
            <person name="VanInsberghe D."/>
            <person name="Elsherbini J."/>
            <person name="Cutler M.B."/>
            <person name="Kelly L."/>
            <person name="Polz M.F."/>
        </authorList>
    </citation>
    <scope>NUCLEOTIDE SEQUENCE [LARGE SCALE GENOMIC DNA]</scope>
</reference>
<gene>
    <name evidence="2" type="ORF">NVP1025O_031</name>
</gene>
<dbReference type="EMBL" id="MG592409">
    <property type="protein sequence ID" value="AUR82514.1"/>
    <property type="molecule type" value="Genomic_DNA"/>
</dbReference>
<name>A0A2I7QMA1_9CAUD</name>
<protein>
    <submittedName>
        <fullName evidence="2">Coil containing protein</fullName>
    </submittedName>
</protein>
<keyword evidence="1" id="KW-0175">Coiled coil</keyword>
<evidence type="ECO:0000256" key="1">
    <source>
        <dbReference type="SAM" id="Coils"/>
    </source>
</evidence>
<evidence type="ECO:0000313" key="3">
    <source>
        <dbReference type="Proteomes" id="UP000269377"/>
    </source>
</evidence>
<organism evidence="2 3">
    <name type="scientific">Vibrio phage 1.025.O._10N.222.46.B6</name>
    <dbReference type="NCBI Taxonomy" id="1881420"/>
    <lineage>
        <taxon>Viruses</taxon>
        <taxon>Duplodnaviria</taxon>
        <taxon>Heunggongvirae</taxon>
        <taxon>Uroviricota</taxon>
        <taxon>Caudoviricetes</taxon>
        <taxon>Schitoviridae</taxon>
        <taxon>Pontosvirinae</taxon>
        <taxon>Nahantvirus</taxon>
        <taxon>Nahantvirus 49C7</taxon>
    </lineage>
</organism>
<evidence type="ECO:0000313" key="2">
    <source>
        <dbReference type="EMBL" id="AUR82514.1"/>
    </source>
</evidence>
<dbReference type="Proteomes" id="UP000269377">
    <property type="component" value="Segment"/>
</dbReference>
<proteinExistence type="predicted"/>